<keyword evidence="2" id="KW-0472">Membrane</keyword>
<evidence type="ECO:0000313" key="3">
    <source>
        <dbReference type="EMBL" id="TBN57063.1"/>
    </source>
</evidence>
<dbReference type="AlphaFoldDB" id="A0A4Q9GWJ0"/>
<feature type="transmembrane region" description="Helical" evidence="2">
    <location>
        <begin position="125"/>
        <end position="147"/>
    </location>
</feature>
<keyword evidence="2" id="KW-1133">Transmembrane helix</keyword>
<feature type="compositionally biased region" description="Low complexity" evidence="1">
    <location>
        <begin position="22"/>
        <end position="43"/>
    </location>
</feature>
<organism evidence="3 4">
    <name type="scientific">Glaciihabitans arcticus</name>
    <dbReference type="NCBI Taxonomy" id="2668039"/>
    <lineage>
        <taxon>Bacteria</taxon>
        <taxon>Bacillati</taxon>
        <taxon>Actinomycetota</taxon>
        <taxon>Actinomycetes</taxon>
        <taxon>Micrococcales</taxon>
        <taxon>Microbacteriaceae</taxon>
        <taxon>Glaciihabitans</taxon>
    </lineage>
</organism>
<feature type="region of interest" description="Disordered" evidence="1">
    <location>
        <begin position="153"/>
        <end position="185"/>
    </location>
</feature>
<proteinExistence type="predicted"/>
<dbReference type="Proteomes" id="UP000294194">
    <property type="component" value="Unassembled WGS sequence"/>
</dbReference>
<evidence type="ECO:0000256" key="1">
    <source>
        <dbReference type="SAM" id="MobiDB-lite"/>
    </source>
</evidence>
<dbReference type="EMBL" id="SISG01000001">
    <property type="protein sequence ID" value="TBN57063.1"/>
    <property type="molecule type" value="Genomic_DNA"/>
</dbReference>
<sequence length="286" mass="29474">MSDDKPTPADPEDTPTERFTVPGSEQPSSEQPSSGQPSSGQPSADLPTERFDAPPGSDLPTERFDAQPGSVDAGSYDATRIFPAAPTPAGNDRPTELIQRSGPPLPPASASAAIAEARAEPKSRALMYTLIAIAGVLLVGIIVLLVLTLSPGTGTPEATTTPTAAPTVTPTPEVTPTTEPTPVESVAPPAAPGPVFDAFTAPESAGCVDGDITRPLLFTWAGSGAETAYIGIATTDAKAAPYESDLPTTFRYDNLTFDCTLASQVYTVTLEDAAGLLTHRTVTVLK</sequence>
<feature type="region of interest" description="Disordered" evidence="1">
    <location>
        <begin position="1"/>
        <end position="113"/>
    </location>
</feature>
<dbReference type="RefSeq" id="WP_130981174.1">
    <property type="nucleotide sequence ID" value="NZ_SISG01000001.1"/>
</dbReference>
<evidence type="ECO:0000256" key="2">
    <source>
        <dbReference type="SAM" id="Phobius"/>
    </source>
</evidence>
<protein>
    <submittedName>
        <fullName evidence="3">Uncharacterized protein</fullName>
    </submittedName>
</protein>
<keyword evidence="2" id="KW-0812">Transmembrane</keyword>
<comment type="caution">
    <text evidence="3">The sequence shown here is derived from an EMBL/GenBank/DDBJ whole genome shotgun (WGS) entry which is preliminary data.</text>
</comment>
<accession>A0A4Q9GWJ0</accession>
<name>A0A4Q9GWJ0_9MICO</name>
<evidence type="ECO:0000313" key="4">
    <source>
        <dbReference type="Proteomes" id="UP000294194"/>
    </source>
</evidence>
<reference evidence="4" key="1">
    <citation type="submission" date="2019-02" db="EMBL/GenBank/DDBJ databases">
        <title>Glaciihabitans arcticus sp. nov., a psychrotolerant bacterium isolated from polar soil.</title>
        <authorList>
            <person name="Dahal R.H."/>
        </authorList>
    </citation>
    <scope>NUCLEOTIDE SEQUENCE [LARGE SCALE GENOMIC DNA]</scope>
    <source>
        <strain evidence="4">RP-3-7</strain>
    </source>
</reference>
<keyword evidence="4" id="KW-1185">Reference proteome</keyword>
<gene>
    <name evidence="3" type="ORF">EYE40_06420</name>
</gene>